<evidence type="ECO:0000256" key="1">
    <source>
        <dbReference type="ARBA" id="ARBA00022468"/>
    </source>
</evidence>
<dbReference type="GO" id="GO:0005085">
    <property type="term" value="F:guanyl-nucleotide exchange factor activity"/>
    <property type="evidence" value="ECO:0007669"/>
    <property type="project" value="UniProtKB-KW"/>
</dbReference>
<evidence type="ECO:0008006" key="9">
    <source>
        <dbReference type="Google" id="ProtNLM"/>
    </source>
</evidence>
<dbReference type="PROSITE" id="PS50009">
    <property type="entry name" value="RASGEF_CAT"/>
    <property type="match status" value="1"/>
</dbReference>
<dbReference type="SMART" id="SM00324">
    <property type="entry name" value="RhoGAP"/>
    <property type="match status" value="1"/>
</dbReference>
<dbReference type="InterPro" id="IPR023578">
    <property type="entry name" value="Ras_GEF_dom_sf"/>
</dbReference>
<feature type="compositionally biased region" description="Low complexity" evidence="3">
    <location>
        <begin position="700"/>
        <end position="723"/>
    </location>
</feature>
<keyword evidence="2" id="KW-0344">Guanine-nucleotide releasing factor</keyword>
<evidence type="ECO:0000256" key="3">
    <source>
        <dbReference type="SAM" id="MobiDB-lite"/>
    </source>
</evidence>
<sequence>MAARDRLQGHSTGPSVADSKNEVDTTKDGWLNRYVASTNSPPNFNWRLNHVSIKDGSFNLYKPPSDLAVSYFDQNLPIELNRPTTPTSTTTNQAQHKRILSSSTSTNTIQKTLTASSSTSSTTAGGAQFNTNSFGGAGSSSTAAVGAPSTLGPTATASLARHHSISYKGLDPHPDLDYDGRGRIIGGTDEAICHTVLFGDSDEFAKTTILLLPLLSDIVTGFDIMTEYANLSQPSRSQGQAKALVERLQLVVETVLLNFPGMLLDTAIFSSLLQLIESISHLDDLVTNDLKKSVTLKQKEMMSILSYATHQEPKFWSAQPNIMNNMSERLRGFLNKVEMSQSQHASGSNKQPITTVPPELFLELSTDTLSSQIFYFHLAFSRDWSPTSDISLLFTTKYSYHRHSPLVFDSTNIHFLGSLLLDHLFGGHKRVDAVYRGKLITHWINLGNALKGCGDMVGWLAIATVLCSVPVMRLRDTWSHVSGELRDRVVKEWAPVVFDLERRLMIADMSRKCTYHVLAPQGIGMTYPKERVVPFFGDLCVKYEEGSTYRQCEGRLNRIRTAFERWVSYLDQIPQNDTFDSPPEPIPALQKLLYALLAHHYETPVKSPDMILRMSLNVEPASSGSYLKHHYVQRSPLNTGSYLPLIFTETNSSYKLFSKSVLVAASGVMNHPPPKRSIRGSSSIRGSDAFGTEKGGGNNASGLGASISGSMRHGSASGQSINSISSNASTTSLNLNGNNNVGASAATAAAAAAATTTTTGTPLQRSNSFPPTTNQQATMTTGYRDLDFSSRKFVTMHNSRHMLMNVIRDVLNVDTKVYHVNDDIVLKSLGEKSASRPSSVIENPKHVNNSFARQVSSQLGNGNSPRNSGSVADGNAVGRAIERGVPPQVNVVVKAANLERLVDILVLGVNEFGRFVPESEVADKVQPDSGEIPQFKIDMDINTLTFFATFRSFCSPIQLLESLRQRFLGARSAAVSITKKRNGIEDEEVEEGCEPEPFPNWEPHCDCPPEDIDWKVVAQIQIGVLEACHLWISQYFGDFVNDLAVRDQFLDLLKLFESDFVNWQEALVIKDEYKNYLRSIESLHKKVRKLFIKKSYRPYDVRPLLPKTSTGYRTEPMQQGLFYKLEQFIEEVNVIVSEYFALVQLNDWMELFEVLEEQSADVTGFFSYKAASISHDEDVVIQDIFTYFETLYRDTPDERVISLLPSTIQDLFRLHQNVVDYVTCQVCDPNVSKDERIARMCTILKSLGIMKFRMKQVDLFPNDDSSNDDESVSPGISTNVPGFLESAYITAVLRPESRMFANSWIQAAKEINRQFGAGTFTNGPVNSVEPFIPTITDEQLQLEISHKPLTPCVGWVVERLLEIVCYVPNMSVENPSLINFDKRRYVYNFLTNISYMKAFSEGVEAAWSKEGWENVCARHKKFAFLVNPDKTLYTLEKRTIKDASSKELKEYPKSSSKNKVFGMLVSAEVDKHRRDHRQYEALEKQSKELRRMANSKQKSSSVSGASSSSASTLASARKSSRSRFGGILKAVRPISMAFSGSFTNVPVDKPVHPSELPDVSTLSDGRSKLQLSLALPDCEISTVTGNTIGGVRVRGGLFKVVGKDGTEYIFQTIEEKDAEDWVATAVAAKKKAIFKAQISPSYTKVFGVPIAIVCEREGRRVPKVVDVLLSEVEARGLKEVGVYRIPGSVASVNALKNAFDNGQDVNMNDDRWYDINTVAGCFKLYLRELPEPLLTADLFSEFMACGGGNNGHVSLRRLVNCINKLPSPNFYLLKRLTQHLSMVTEYGDVNRMHAVNLAIVFSMSFLPSSSATASVSNDLGAIQNILKALILNYNKVFGDEEIEDESIGEEEMDAITIHDGTNKDSGETTNSTNDRPYSRVIASPSPEPVTPEGESNSNGESFNDKNRDSFTEVSAY</sequence>
<dbReference type="PROSITE" id="PS50212">
    <property type="entry name" value="RASGEF_NTER"/>
    <property type="match status" value="1"/>
</dbReference>
<dbReference type="InterPro" id="IPR000198">
    <property type="entry name" value="RhoGAP_dom"/>
</dbReference>
<feature type="region of interest" description="Disordered" evidence="3">
    <location>
        <begin position="668"/>
        <end position="723"/>
    </location>
</feature>
<feature type="compositionally biased region" description="Low complexity" evidence="3">
    <location>
        <begin position="1494"/>
        <end position="1515"/>
    </location>
</feature>
<dbReference type="SUPFAM" id="SSF48350">
    <property type="entry name" value="GTPase activation domain, GAP"/>
    <property type="match status" value="1"/>
</dbReference>
<feature type="region of interest" description="Disordered" evidence="3">
    <location>
        <begin position="855"/>
        <end position="874"/>
    </location>
</feature>
<comment type="caution">
    <text evidence="7">The sequence shown here is derived from an EMBL/GenBank/DDBJ whole genome shotgun (WGS) entry which is preliminary data.</text>
</comment>
<name>A0A642UMI6_9ASCO</name>
<feature type="compositionally biased region" description="Low complexity" evidence="3">
    <location>
        <begin position="112"/>
        <end position="124"/>
    </location>
</feature>
<dbReference type="Pfam" id="PF00618">
    <property type="entry name" value="RasGEF_N"/>
    <property type="match status" value="1"/>
</dbReference>
<dbReference type="SUPFAM" id="SSF48366">
    <property type="entry name" value="Ras GEF"/>
    <property type="match status" value="3"/>
</dbReference>
<dbReference type="GO" id="GO:0005096">
    <property type="term" value="F:GTPase activator activity"/>
    <property type="evidence" value="ECO:0007669"/>
    <property type="project" value="UniProtKB-KW"/>
</dbReference>
<reference evidence="7" key="1">
    <citation type="journal article" date="2019" name="G3 (Bethesda)">
        <title>Genome Assemblies of Two Rare Opportunistic Yeast Pathogens: Diutina rugosa (syn. Candida rugosa) and Trichomonascus ciferrii (syn. Candida ciferrii).</title>
        <authorList>
            <person name="Mixao V."/>
            <person name="Saus E."/>
            <person name="Hansen A.P."/>
            <person name="Lass-Florl C."/>
            <person name="Gabaldon T."/>
        </authorList>
    </citation>
    <scope>NUCLEOTIDE SEQUENCE</scope>
    <source>
        <strain evidence="7">CBS 4856</strain>
    </source>
</reference>
<dbReference type="Pfam" id="PF00617">
    <property type="entry name" value="RasGEF"/>
    <property type="match status" value="1"/>
</dbReference>
<accession>A0A642UMI6</accession>
<dbReference type="PROSITE" id="PS50238">
    <property type="entry name" value="RHOGAP"/>
    <property type="match status" value="1"/>
</dbReference>
<dbReference type="GO" id="GO:0007264">
    <property type="term" value="P:small GTPase-mediated signal transduction"/>
    <property type="evidence" value="ECO:0007669"/>
    <property type="project" value="InterPro"/>
</dbReference>
<dbReference type="InterPro" id="IPR008936">
    <property type="entry name" value="Rho_GTPase_activation_prot"/>
</dbReference>
<dbReference type="CDD" id="cd00159">
    <property type="entry name" value="RhoGAP"/>
    <property type="match status" value="1"/>
</dbReference>
<dbReference type="InterPro" id="IPR000651">
    <property type="entry name" value="Ras-like_Gua-exchang_fac_N"/>
</dbReference>
<feature type="region of interest" description="Disordered" evidence="3">
    <location>
        <begin position="1"/>
        <end position="24"/>
    </location>
</feature>
<evidence type="ECO:0000259" key="6">
    <source>
        <dbReference type="PROSITE" id="PS50238"/>
    </source>
</evidence>
<dbReference type="GO" id="GO:0005933">
    <property type="term" value="C:cellular bud"/>
    <property type="evidence" value="ECO:0007669"/>
    <property type="project" value="UniProtKB-ARBA"/>
</dbReference>
<dbReference type="EMBL" id="SWFS01000482">
    <property type="protein sequence ID" value="KAA8901668.1"/>
    <property type="molecule type" value="Genomic_DNA"/>
</dbReference>
<dbReference type="VEuPathDB" id="FungiDB:TRICI_006033"/>
<gene>
    <name evidence="7" type="ORF">TRICI_006033</name>
</gene>
<evidence type="ECO:0000259" key="4">
    <source>
        <dbReference type="PROSITE" id="PS50009"/>
    </source>
</evidence>
<organism evidence="7 8">
    <name type="scientific">Trichomonascus ciferrii</name>
    <dbReference type="NCBI Taxonomy" id="44093"/>
    <lineage>
        <taxon>Eukaryota</taxon>
        <taxon>Fungi</taxon>
        <taxon>Dikarya</taxon>
        <taxon>Ascomycota</taxon>
        <taxon>Saccharomycotina</taxon>
        <taxon>Dipodascomycetes</taxon>
        <taxon>Dipodascales</taxon>
        <taxon>Trichomonascaceae</taxon>
        <taxon>Trichomonascus</taxon>
        <taxon>Trichomonascus ciferrii complex</taxon>
    </lineage>
</organism>
<dbReference type="OrthoDB" id="79452at2759"/>
<evidence type="ECO:0000313" key="8">
    <source>
        <dbReference type="Proteomes" id="UP000761534"/>
    </source>
</evidence>
<dbReference type="InterPro" id="IPR036964">
    <property type="entry name" value="RASGEF_cat_dom_sf"/>
</dbReference>
<evidence type="ECO:0000256" key="2">
    <source>
        <dbReference type="PROSITE-ProRule" id="PRU00168"/>
    </source>
</evidence>
<feature type="domain" description="Ras-GEF" evidence="4">
    <location>
        <begin position="365"/>
        <end position="621"/>
    </location>
</feature>
<feature type="region of interest" description="Disordered" evidence="3">
    <location>
        <begin position="1857"/>
        <end position="1916"/>
    </location>
</feature>
<dbReference type="InterPro" id="IPR001895">
    <property type="entry name" value="RASGEF_cat_dom"/>
</dbReference>
<dbReference type="InterPro" id="IPR050729">
    <property type="entry name" value="Rho-GAP"/>
</dbReference>
<dbReference type="GO" id="GO:0005938">
    <property type="term" value="C:cell cortex"/>
    <property type="evidence" value="ECO:0007669"/>
    <property type="project" value="UniProtKB-ARBA"/>
</dbReference>
<dbReference type="CDD" id="cd06224">
    <property type="entry name" value="REM"/>
    <property type="match status" value="1"/>
</dbReference>
<feature type="region of interest" description="Disordered" evidence="3">
    <location>
        <begin position="756"/>
        <end position="781"/>
    </location>
</feature>
<dbReference type="Proteomes" id="UP000761534">
    <property type="component" value="Unassembled WGS sequence"/>
</dbReference>
<dbReference type="Gene3D" id="1.20.870.10">
    <property type="entry name" value="Son of sevenless (SoS) protein Chain: S domain 1"/>
    <property type="match status" value="1"/>
</dbReference>
<feature type="compositionally biased region" description="Polar residues" evidence="3">
    <location>
        <begin position="762"/>
        <end position="781"/>
    </location>
</feature>
<keyword evidence="8" id="KW-1185">Reference proteome</keyword>
<dbReference type="PANTHER" id="PTHR23176">
    <property type="entry name" value="RHO/RAC/CDC GTPASE-ACTIVATING PROTEIN"/>
    <property type="match status" value="1"/>
</dbReference>
<proteinExistence type="predicted"/>
<dbReference type="Gene3D" id="1.10.555.10">
    <property type="entry name" value="Rho GTPase activation protein"/>
    <property type="match status" value="1"/>
</dbReference>
<feature type="region of interest" description="Disordered" evidence="3">
    <location>
        <begin position="1489"/>
        <end position="1515"/>
    </location>
</feature>
<dbReference type="Pfam" id="PF00620">
    <property type="entry name" value="RhoGAP"/>
    <property type="match status" value="1"/>
</dbReference>
<dbReference type="SMART" id="SM00147">
    <property type="entry name" value="RasGEF"/>
    <property type="match status" value="1"/>
</dbReference>
<keyword evidence="1" id="KW-0343">GTPase activation</keyword>
<evidence type="ECO:0000259" key="5">
    <source>
        <dbReference type="PROSITE" id="PS50212"/>
    </source>
</evidence>
<feature type="compositionally biased region" description="Polar residues" evidence="3">
    <location>
        <begin position="100"/>
        <end position="111"/>
    </location>
</feature>
<dbReference type="Gene3D" id="1.10.840.10">
    <property type="entry name" value="Ras guanine-nucleotide exchange factors catalytic domain"/>
    <property type="match status" value="1"/>
</dbReference>
<dbReference type="PANTHER" id="PTHR23176:SF96">
    <property type="entry name" value="GTPASE-ACTIVATING PROTEIN BEM2_IPL2"/>
    <property type="match status" value="1"/>
</dbReference>
<protein>
    <recommendedName>
        <fullName evidence="9">Rho-GAP domain-containing protein</fullName>
    </recommendedName>
</protein>
<feature type="domain" description="Rho-GAP" evidence="6">
    <location>
        <begin position="1648"/>
        <end position="1837"/>
    </location>
</feature>
<feature type="region of interest" description="Disordered" evidence="3">
    <location>
        <begin position="80"/>
        <end position="124"/>
    </location>
</feature>
<feature type="domain" description="N-terminal Ras-GEF" evidence="5">
    <location>
        <begin position="889"/>
        <end position="1088"/>
    </location>
</feature>
<evidence type="ECO:0000313" key="7">
    <source>
        <dbReference type="EMBL" id="KAA8901668.1"/>
    </source>
</evidence>
<feature type="compositionally biased region" description="Polar residues" evidence="3">
    <location>
        <begin position="855"/>
        <end position="870"/>
    </location>
</feature>